<reference evidence="4 5" key="1">
    <citation type="submission" date="2019-02" db="EMBL/GenBank/DDBJ databases">
        <title>Deep-cultivation of Planctomycetes and their phenomic and genomic characterization uncovers novel biology.</title>
        <authorList>
            <person name="Wiegand S."/>
            <person name="Jogler M."/>
            <person name="Boedeker C."/>
            <person name="Pinto D."/>
            <person name="Vollmers J."/>
            <person name="Rivas-Marin E."/>
            <person name="Kohn T."/>
            <person name="Peeters S.H."/>
            <person name="Heuer A."/>
            <person name="Rast P."/>
            <person name="Oberbeckmann S."/>
            <person name="Bunk B."/>
            <person name="Jeske O."/>
            <person name="Meyerdierks A."/>
            <person name="Storesund J.E."/>
            <person name="Kallscheuer N."/>
            <person name="Luecker S."/>
            <person name="Lage O.M."/>
            <person name="Pohl T."/>
            <person name="Merkel B.J."/>
            <person name="Hornburger P."/>
            <person name="Mueller R.-W."/>
            <person name="Bruemmer F."/>
            <person name="Labrenz M."/>
            <person name="Spormann A.M."/>
            <person name="Op Den Camp H."/>
            <person name="Overmann J."/>
            <person name="Amann R."/>
            <person name="Jetten M.S.M."/>
            <person name="Mascher T."/>
            <person name="Medema M.H."/>
            <person name="Devos D.P."/>
            <person name="Kaster A.-K."/>
            <person name="Ovreas L."/>
            <person name="Rohde M."/>
            <person name="Galperin M.Y."/>
            <person name="Jogler C."/>
        </authorList>
    </citation>
    <scope>NUCLEOTIDE SEQUENCE [LARGE SCALE GENOMIC DNA]</scope>
    <source>
        <strain evidence="4 5">CA13</strain>
    </source>
</reference>
<dbReference type="PROSITE" id="PS50893">
    <property type="entry name" value="ABC_TRANSPORTER_2"/>
    <property type="match status" value="1"/>
</dbReference>
<sequence length="322" mass="35298">MNSAITEQSMASGRNGRVADIVCAATDLWHTYENHEALKGVDLRTHAGEIFALLGPNGSGKTTLFRLLSTLMPIQRGTVRISGFDSHTNPLAVRRQIGVVFQSPSLDNKLTVDENIACQGALYGLTGKELNSRRDVLLDQLDLTNRRKDLCETLSGGLKRRVELVKGMLHRPRLLLLDEPSTGLDPGARLDLWNAVRAMSDEGTSVLLTTHLLEEADKADQVAIMHKGRKIDQGSPAQLRSNLGDGVVTIESTNVSDAERILREELGLFPQRLHHQLRLQSDSAAELVPVISARLGNQVQAITIGRPSLEDVFIAKTGHKFQ</sequence>
<dbReference type="OrthoDB" id="9804819at2"/>
<dbReference type="SMART" id="SM00382">
    <property type="entry name" value="AAA"/>
    <property type="match status" value="1"/>
</dbReference>
<dbReference type="Proteomes" id="UP000315010">
    <property type="component" value="Unassembled WGS sequence"/>
</dbReference>
<dbReference type="InterPro" id="IPR003593">
    <property type="entry name" value="AAA+_ATPase"/>
</dbReference>
<comment type="caution">
    <text evidence="4">The sequence shown here is derived from an EMBL/GenBank/DDBJ whole genome shotgun (WGS) entry which is preliminary data.</text>
</comment>
<evidence type="ECO:0000256" key="1">
    <source>
        <dbReference type="ARBA" id="ARBA00022741"/>
    </source>
</evidence>
<dbReference type="EC" id="3.6.3.-" evidence="4"/>
<name>A0A5C5Z8H9_9BACT</name>
<feature type="domain" description="ABC transporter" evidence="3">
    <location>
        <begin position="16"/>
        <end position="252"/>
    </location>
</feature>
<gene>
    <name evidence="4" type="primary">drrA_4</name>
    <name evidence="4" type="ORF">CA13_46040</name>
</gene>
<evidence type="ECO:0000256" key="2">
    <source>
        <dbReference type="ARBA" id="ARBA00022840"/>
    </source>
</evidence>
<keyword evidence="2 4" id="KW-0067">ATP-binding</keyword>
<dbReference type="Gene3D" id="3.40.50.300">
    <property type="entry name" value="P-loop containing nucleotide triphosphate hydrolases"/>
    <property type="match status" value="1"/>
</dbReference>
<keyword evidence="4" id="KW-0378">Hydrolase</keyword>
<dbReference type="SUPFAM" id="SSF52540">
    <property type="entry name" value="P-loop containing nucleoside triphosphate hydrolases"/>
    <property type="match status" value="1"/>
</dbReference>
<dbReference type="PANTHER" id="PTHR43582">
    <property type="entry name" value="LINEARMYCIN RESISTANCE ATP-BINDING PROTEIN LNRL"/>
    <property type="match status" value="1"/>
</dbReference>
<dbReference type="AlphaFoldDB" id="A0A5C5Z8H9"/>
<dbReference type="Pfam" id="PF00005">
    <property type="entry name" value="ABC_tran"/>
    <property type="match status" value="1"/>
</dbReference>
<keyword evidence="1" id="KW-0547">Nucleotide-binding</keyword>
<dbReference type="GO" id="GO:0016887">
    <property type="term" value="F:ATP hydrolysis activity"/>
    <property type="evidence" value="ECO:0007669"/>
    <property type="project" value="InterPro"/>
</dbReference>
<evidence type="ECO:0000313" key="5">
    <source>
        <dbReference type="Proteomes" id="UP000315010"/>
    </source>
</evidence>
<organism evidence="4 5">
    <name type="scientific">Novipirellula herctigrandis</name>
    <dbReference type="NCBI Taxonomy" id="2527986"/>
    <lineage>
        <taxon>Bacteria</taxon>
        <taxon>Pseudomonadati</taxon>
        <taxon>Planctomycetota</taxon>
        <taxon>Planctomycetia</taxon>
        <taxon>Pirellulales</taxon>
        <taxon>Pirellulaceae</taxon>
        <taxon>Novipirellula</taxon>
    </lineage>
</organism>
<dbReference type="InterPro" id="IPR027417">
    <property type="entry name" value="P-loop_NTPase"/>
</dbReference>
<evidence type="ECO:0000313" key="4">
    <source>
        <dbReference type="EMBL" id="TWT83141.1"/>
    </source>
</evidence>
<dbReference type="GO" id="GO:0005524">
    <property type="term" value="F:ATP binding"/>
    <property type="evidence" value="ECO:0007669"/>
    <property type="project" value="UniProtKB-KW"/>
</dbReference>
<proteinExistence type="predicted"/>
<evidence type="ECO:0000259" key="3">
    <source>
        <dbReference type="PROSITE" id="PS50893"/>
    </source>
</evidence>
<protein>
    <submittedName>
        <fullName evidence="4">Daunorubicin/doxorubicin resistance ATP-binding protein DrrA</fullName>
        <ecNumber evidence="4">3.6.3.-</ecNumber>
    </submittedName>
</protein>
<dbReference type="InterPro" id="IPR003439">
    <property type="entry name" value="ABC_transporter-like_ATP-bd"/>
</dbReference>
<dbReference type="EMBL" id="SJPJ01000001">
    <property type="protein sequence ID" value="TWT83141.1"/>
    <property type="molecule type" value="Genomic_DNA"/>
</dbReference>
<keyword evidence="5" id="KW-1185">Reference proteome</keyword>
<dbReference type="PANTHER" id="PTHR43582:SF5">
    <property type="entry name" value="ABC TRANSPORTER"/>
    <property type="match status" value="1"/>
</dbReference>
<accession>A0A5C5Z8H9</accession>